<proteinExistence type="predicted"/>
<comment type="caution">
    <text evidence="1">The sequence shown here is derived from an EMBL/GenBank/DDBJ whole genome shotgun (WGS) entry which is preliminary data.</text>
</comment>
<dbReference type="Proteomes" id="UP000499080">
    <property type="component" value="Unassembled WGS sequence"/>
</dbReference>
<accession>A0A4Y2UW67</accession>
<dbReference type="InterPro" id="IPR036397">
    <property type="entry name" value="RNaseH_sf"/>
</dbReference>
<protein>
    <submittedName>
        <fullName evidence="1">Uncharacterized protein</fullName>
    </submittedName>
</protein>
<reference evidence="1 2" key="1">
    <citation type="journal article" date="2019" name="Sci. Rep.">
        <title>Orb-weaving spider Araneus ventricosus genome elucidates the spidroin gene catalogue.</title>
        <authorList>
            <person name="Kono N."/>
            <person name="Nakamura H."/>
            <person name="Ohtoshi R."/>
            <person name="Moran D.A.P."/>
            <person name="Shinohara A."/>
            <person name="Yoshida Y."/>
            <person name="Fujiwara M."/>
            <person name="Mori M."/>
            <person name="Tomita M."/>
            <person name="Arakawa K."/>
        </authorList>
    </citation>
    <scope>NUCLEOTIDE SEQUENCE [LARGE SCALE GENOMIC DNA]</scope>
</reference>
<evidence type="ECO:0000313" key="2">
    <source>
        <dbReference type="Proteomes" id="UP000499080"/>
    </source>
</evidence>
<dbReference type="Gene3D" id="3.30.420.10">
    <property type="entry name" value="Ribonuclease H-like superfamily/Ribonuclease H"/>
    <property type="match status" value="1"/>
</dbReference>
<dbReference type="EMBL" id="BGPR01040372">
    <property type="protein sequence ID" value="GBO16482.1"/>
    <property type="molecule type" value="Genomic_DNA"/>
</dbReference>
<dbReference type="AlphaFoldDB" id="A0A4Y2UW67"/>
<name>A0A4Y2UW67_ARAVE</name>
<organism evidence="1 2">
    <name type="scientific">Araneus ventricosus</name>
    <name type="common">Orbweaver spider</name>
    <name type="synonym">Epeira ventricosa</name>
    <dbReference type="NCBI Taxonomy" id="182803"/>
    <lineage>
        <taxon>Eukaryota</taxon>
        <taxon>Metazoa</taxon>
        <taxon>Ecdysozoa</taxon>
        <taxon>Arthropoda</taxon>
        <taxon>Chelicerata</taxon>
        <taxon>Arachnida</taxon>
        <taxon>Araneae</taxon>
        <taxon>Araneomorphae</taxon>
        <taxon>Entelegynae</taxon>
        <taxon>Araneoidea</taxon>
        <taxon>Araneidae</taxon>
        <taxon>Araneus</taxon>
    </lineage>
</organism>
<gene>
    <name evidence="1" type="ORF">AVEN_260726_1</name>
</gene>
<keyword evidence="2" id="KW-1185">Reference proteome</keyword>
<dbReference type="GO" id="GO:0003676">
    <property type="term" value="F:nucleic acid binding"/>
    <property type="evidence" value="ECO:0007669"/>
    <property type="project" value="InterPro"/>
</dbReference>
<evidence type="ECO:0000313" key="1">
    <source>
        <dbReference type="EMBL" id="GBO16482.1"/>
    </source>
</evidence>
<sequence>MGHLQVSACELFNGPSLIWALRAEGPLVYRCLLHGTHFYASPGPDNTTIELLMTGNMLPDPVCQQGTVQSGGASVVVWDVCSWRDMGPLISLETTLTGERYFSILSDHLHSFMSIVHSDGLGQFQQDNATPHASLLLSSGSRNTLLTLDTSTDHLNPQA</sequence>
<dbReference type="OrthoDB" id="6469902at2759"/>